<sequence>MLAVAAGDVDFSFGTAASVLPLGLGGKVKMLGISSAERSKIAPDVPTIAEQGLPDFEFSFWFGLFGPAGLPDAIRDKLAEASIEILSSEEIQERMVKAGNEAAPMESSEAFYQWAKSNGEFALERLESTGAKPK</sequence>
<dbReference type="Gene3D" id="3.40.190.150">
    <property type="entry name" value="Bordetella uptake gene, domain 1"/>
    <property type="match status" value="1"/>
</dbReference>
<dbReference type="AlphaFoldDB" id="A0A2R4XGK1"/>
<gene>
    <name evidence="2" type="ORF">DBV39_02755</name>
</gene>
<dbReference type="PANTHER" id="PTHR42928">
    <property type="entry name" value="TRICARBOXYLATE-BINDING PROTEIN"/>
    <property type="match status" value="1"/>
</dbReference>
<keyword evidence="3" id="KW-1185">Reference proteome</keyword>
<evidence type="ECO:0000313" key="3">
    <source>
        <dbReference type="Proteomes" id="UP000244571"/>
    </source>
</evidence>
<proteinExistence type="inferred from homology"/>
<dbReference type="Gene3D" id="3.40.190.10">
    <property type="entry name" value="Periplasmic binding protein-like II"/>
    <property type="match status" value="1"/>
</dbReference>
<dbReference type="InterPro" id="IPR042100">
    <property type="entry name" value="Bug_dom1"/>
</dbReference>
<protein>
    <recommendedName>
        <fullName evidence="4">Tripartite tricarboxylate transporter family receptor</fullName>
    </recommendedName>
</protein>
<evidence type="ECO:0000313" key="2">
    <source>
        <dbReference type="EMBL" id="AWB32813.1"/>
    </source>
</evidence>
<evidence type="ECO:0000256" key="1">
    <source>
        <dbReference type="ARBA" id="ARBA00006987"/>
    </source>
</evidence>
<name>A0A2R4XGK1_9BURK</name>
<comment type="similarity">
    <text evidence="1">Belongs to the UPF0065 (bug) family.</text>
</comment>
<dbReference type="KEGG" id="boz:DBV39_02755"/>
<organism evidence="2 3">
    <name type="scientific">Orrella marina</name>
    <dbReference type="NCBI Taxonomy" id="2163011"/>
    <lineage>
        <taxon>Bacteria</taxon>
        <taxon>Pseudomonadati</taxon>
        <taxon>Pseudomonadota</taxon>
        <taxon>Betaproteobacteria</taxon>
        <taxon>Burkholderiales</taxon>
        <taxon>Alcaligenaceae</taxon>
        <taxon>Orrella</taxon>
    </lineage>
</organism>
<reference evidence="2 3" key="1">
    <citation type="submission" date="2018-04" db="EMBL/GenBank/DDBJ databases">
        <title>Bordetella sp. HZ20 isolated from seawater.</title>
        <authorList>
            <person name="Sun C."/>
        </authorList>
    </citation>
    <scope>NUCLEOTIDE SEQUENCE [LARGE SCALE GENOMIC DNA]</scope>
    <source>
        <strain evidence="2 3">HZ20</strain>
    </source>
</reference>
<dbReference type="Pfam" id="PF03401">
    <property type="entry name" value="TctC"/>
    <property type="match status" value="1"/>
</dbReference>
<evidence type="ECO:0008006" key="4">
    <source>
        <dbReference type="Google" id="ProtNLM"/>
    </source>
</evidence>
<dbReference type="EMBL" id="CP028901">
    <property type="protein sequence ID" value="AWB32813.1"/>
    <property type="molecule type" value="Genomic_DNA"/>
</dbReference>
<dbReference type="InterPro" id="IPR005064">
    <property type="entry name" value="BUG"/>
</dbReference>
<dbReference type="Proteomes" id="UP000244571">
    <property type="component" value="Chromosome"/>
</dbReference>
<accession>A0A2R4XGK1</accession>
<dbReference type="PANTHER" id="PTHR42928:SF5">
    <property type="entry name" value="BLR1237 PROTEIN"/>
    <property type="match status" value="1"/>
</dbReference>